<organism evidence="3 4">
    <name type="scientific">Tetrahymena thermophila (strain SB210)</name>
    <dbReference type="NCBI Taxonomy" id="312017"/>
    <lineage>
        <taxon>Eukaryota</taxon>
        <taxon>Sar</taxon>
        <taxon>Alveolata</taxon>
        <taxon>Ciliophora</taxon>
        <taxon>Intramacronucleata</taxon>
        <taxon>Oligohymenophorea</taxon>
        <taxon>Hymenostomatida</taxon>
        <taxon>Tetrahymenina</taxon>
        <taxon>Tetrahymenidae</taxon>
        <taxon>Tetrahymena</taxon>
    </lineage>
</organism>
<feature type="transmembrane region" description="Helical" evidence="2">
    <location>
        <begin position="96"/>
        <end position="120"/>
    </location>
</feature>
<feature type="transmembrane region" description="Helical" evidence="2">
    <location>
        <begin position="320"/>
        <end position="339"/>
    </location>
</feature>
<gene>
    <name evidence="3" type="ORF">TTHERM_00048850</name>
</gene>
<dbReference type="OrthoDB" id="292562at2759"/>
<dbReference type="InParanoid" id="Q23DA5"/>
<keyword evidence="2" id="KW-0472">Membrane</keyword>
<reference evidence="4" key="1">
    <citation type="journal article" date="2006" name="PLoS Biol.">
        <title>Macronuclear genome sequence of the ciliate Tetrahymena thermophila, a model eukaryote.</title>
        <authorList>
            <person name="Eisen J.A."/>
            <person name="Coyne R.S."/>
            <person name="Wu M."/>
            <person name="Wu D."/>
            <person name="Thiagarajan M."/>
            <person name="Wortman J.R."/>
            <person name="Badger J.H."/>
            <person name="Ren Q."/>
            <person name="Amedeo P."/>
            <person name="Jones K.M."/>
            <person name="Tallon L.J."/>
            <person name="Delcher A.L."/>
            <person name="Salzberg S.L."/>
            <person name="Silva J.C."/>
            <person name="Haas B.J."/>
            <person name="Majoros W.H."/>
            <person name="Farzad M."/>
            <person name="Carlton J.M."/>
            <person name="Smith R.K. Jr."/>
            <person name="Garg J."/>
            <person name="Pearlman R.E."/>
            <person name="Karrer K.M."/>
            <person name="Sun L."/>
            <person name="Manning G."/>
            <person name="Elde N.C."/>
            <person name="Turkewitz A.P."/>
            <person name="Asai D.J."/>
            <person name="Wilkes D.E."/>
            <person name="Wang Y."/>
            <person name="Cai H."/>
            <person name="Collins K."/>
            <person name="Stewart B.A."/>
            <person name="Lee S.R."/>
            <person name="Wilamowska K."/>
            <person name="Weinberg Z."/>
            <person name="Ruzzo W.L."/>
            <person name="Wloga D."/>
            <person name="Gaertig J."/>
            <person name="Frankel J."/>
            <person name="Tsao C.-C."/>
            <person name="Gorovsky M.A."/>
            <person name="Keeling P.J."/>
            <person name="Waller R.F."/>
            <person name="Patron N.J."/>
            <person name="Cherry J.M."/>
            <person name="Stover N.A."/>
            <person name="Krieger C.J."/>
            <person name="del Toro C."/>
            <person name="Ryder H.F."/>
            <person name="Williamson S.C."/>
            <person name="Barbeau R.A."/>
            <person name="Hamilton E.P."/>
            <person name="Orias E."/>
        </authorList>
    </citation>
    <scope>NUCLEOTIDE SEQUENCE [LARGE SCALE GENOMIC DNA]</scope>
    <source>
        <strain evidence="4">SB210</strain>
    </source>
</reference>
<proteinExistence type="inferred from homology"/>
<dbReference type="GO" id="GO:0016020">
    <property type="term" value="C:membrane"/>
    <property type="evidence" value="ECO:0007669"/>
    <property type="project" value="InterPro"/>
</dbReference>
<dbReference type="GO" id="GO:0015297">
    <property type="term" value="F:antiporter activity"/>
    <property type="evidence" value="ECO:0007669"/>
    <property type="project" value="InterPro"/>
</dbReference>
<dbReference type="eggNOG" id="KOG1347">
    <property type="taxonomic scope" value="Eukaryota"/>
</dbReference>
<evidence type="ECO:0000256" key="2">
    <source>
        <dbReference type="SAM" id="Phobius"/>
    </source>
</evidence>
<dbReference type="NCBIfam" id="TIGR00797">
    <property type="entry name" value="matE"/>
    <property type="match status" value="1"/>
</dbReference>
<comment type="similarity">
    <text evidence="1">Belongs to the multi antimicrobial extrusion (MATE) (TC 2.A.66.1) family.</text>
</comment>
<dbReference type="GeneID" id="7839758"/>
<dbReference type="InterPro" id="IPR002528">
    <property type="entry name" value="MATE_fam"/>
</dbReference>
<evidence type="ECO:0000313" key="3">
    <source>
        <dbReference type="EMBL" id="EAR94461.2"/>
    </source>
</evidence>
<keyword evidence="2" id="KW-1133">Transmembrane helix</keyword>
<dbReference type="GO" id="GO:0042910">
    <property type="term" value="F:xenobiotic transmembrane transporter activity"/>
    <property type="evidence" value="ECO:0007669"/>
    <property type="project" value="InterPro"/>
</dbReference>
<dbReference type="Pfam" id="PF01554">
    <property type="entry name" value="MatE"/>
    <property type="match status" value="2"/>
</dbReference>
<accession>Q23DA5</accession>
<name>Q23DA5_TETTS</name>
<dbReference type="RefSeq" id="XP_001014781.2">
    <property type="nucleotide sequence ID" value="XM_001014781.2"/>
</dbReference>
<feature type="transmembrane region" description="Helical" evidence="2">
    <location>
        <begin position="418"/>
        <end position="440"/>
    </location>
</feature>
<dbReference type="STRING" id="312017.Q23DA5"/>
<feature type="transmembrane region" description="Helical" evidence="2">
    <location>
        <begin position="54"/>
        <end position="76"/>
    </location>
</feature>
<feature type="transmembrane region" description="Helical" evidence="2">
    <location>
        <begin position="240"/>
        <end position="260"/>
    </location>
</feature>
<dbReference type="PANTHER" id="PTHR11206">
    <property type="entry name" value="MULTIDRUG RESISTANCE PROTEIN"/>
    <property type="match status" value="1"/>
</dbReference>
<feature type="transmembrane region" description="Helical" evidence="2">
    <location>
        <begin position="272"/>
        <end position="294"/>
    </location>
</feature>
<evidence type="ECO:0000256" key="1">
    <source>
        <dbReference type="ARBA" id="ARBA00010199"/>
    </source>
</evidence>
<dbReference type="KEGG" id="tet:TTHERM_00048850"/>
<dbReference type="AlphaFoldDB" id="Q23DA5"/>
<dbReference type="EMBL" id="GG662712">
    <property type="protein sequence ID" value="EAR94461.2"/>
    <property type="molecule type" value="Genomic_DNA"/>
</dbReference>
<feature type="transmembrane region" description="Helical" evidence="2">
    <location>
        <begin position="168"/>
        <end position="190"/>
    </location>
</feature>
<keyword evidence="4" id="KW-1185">Reference proteome</keyword>
<dbReference type="Proteomes" id="UP000009168">
    <property type="component" value="Unassembled WGS sequence"/>
</dbReference>
<sequence length="480" mass="55328">MLFPKYFSDEPVQERQFYMGILTSSAQITMCTLVMEVIWNINLIFIGMLGKAEIIAAVGLSDMVIYFSGGLFVMGLNEGFTSLAGRAFGAGHLKLIGIYLNKALFLILCFYIVPLVVAFYSDKILILLWQKEEVAIIAREYLLCLLPVILFEYIFDLLRSYLNVMEIYHVHSTINLITTSIHPFLCWYLLPYGFKGIALASTITQGANNILILSYIIIVNPCPESWFFSFKSIFKGLKKYILYVSPIAFPICFDALFYGIKTMIVGTFQNSRMLAAHVIVTNIFEIFYCIFLGVNLSLNTLSSNAIGERHIKKCRLLTKFSFFFGIITGILFMIFFMYFSKSIYQLYTQDSEVLQTMVDISKVIAVFVIFDYTQSCQQGIIKGVGLVDYGFYSVLFSYWVVGMPLCAYLGIYKDMQLLGVWLGYGITVIILFLLNTFIIWRIEWPSLIKEKYEEMQEDNRLMILEEEEFYKEFELHNEHI</sequence>
<feature type="transmembrane region" description="Helical" evidence="2">
    <location>
        <begin position="141"/>
        <end position="162"/>
    </location>
</feature>
<feature type="transmembrane region" description="Helical" evidence="2">
    <location>
        <begin position="389"/>
        <end position="412"/>
    </location>
</feature>
<feature type="transmembrane region" description="Helical" evidence="2">
    <location>
        <begin position="20"/>
        <end position="42"/>
    </location>
</feature>
<keyword evidence="2" id="KW-0812">Transmembrane</keyword>
<protein>
    <submittedName>
        <fullName evidence="3">MATE efflux family protein</fullName>
    </submittedName>
</protein>
<dbReference type="HOGENOM" id="CLU_573033_0_0_1"/>
<feature type="transmembrane region" description="Helical" evidence="2">
    <location>
        <begin position="197"/>
        <end position="220"/>
    </location>
</feature>
<evidence type="ECO:0000313" key="4">
    <source>
        <dbReference type="Proteomes" id="UP000009168"/>
    </source>
</evidence>